<dbReference type="RefSeq" id="WP_196922957.1">
    <property type="nucleotide sequence ID" value="NZ_JADOTY010000001.1"/>
</dbReference>
<evidence type="ECO:0000313" key="2">
    <source>
        <dbReference type="Proteomes" id="UP000631791"/>
    </source>
</evidence>
<keyword evidence="2" id="KW-1185">Reference proteome</keyword>
<reference evidence="1 2" key="1">
    <citation type="submission" date="2020-11" db="EMBL/GenBank/DDBJ databases">
        <title>Sequencing the genomes of 1000 actinobacteria strains.</title>
        <authorList>
            <person name="Klenk H.-P."/>
        </authorList>
    </citation>
    <scope>NUCLEOTIDE SEQUENCE [LARGE SCALE GENOMIC DNA]</scope>
    <source>
        <strain evidence="1 2">DSM 101695</strain>
    </source>
</reference>
<dbReference type="Proteomes" id="UP000631791">
    <property type="component" value="Unassembled WGS sequence"/>
</dbReference>
<evidence type="ECO:0000313" key="1">
    <source>
        <dbReference type="EMBL" id="MBG6104522.1"/>
    </source>
</evidence>
<name>A0ABS0K7C7_9ACTN</name>
<comment type="caution">
    <text evidence="1">The sequence shown here is derived from an EMBL/GenBank/DDBJ whole genome shotgun (WGS) entry which is preliminary data.</text>
</comment>
<dbReference type="InterPro" id="IPR038461">
    <property type="entry name" value="Schlafen_AlbA_2_dom_sf"/>
</dbReference>
<protein>
    <recommendedName>
        <fullName evidence="3">Restriction endonuclease type IV Mrr domain-containing protein</fullName>
    </recommendedName>
</protein>
<evidence type="ECO:0008006" key="3">
    <source>
        <dbReference type="Google" id="ProtNLM"/>
    </source>
</evidence>
<gene>
    <name evidence="1" type="ORF">IW249_004936</name>
</gene>
<sequence>MIDRVGWDLDECAIALGKSLKLTEDFNSHSATHISRFEKMTVTELREALALVAGSVKSHLRELTLYVSLVDGHRHRRPIDESARISLLLEFDSEGRLVAEVGVLDPWMHVEVEAGNATGPIFRSYNITALRIKYMEYGSSGNYMEFRLLFGDSWTVGRIAEFTDLLGLIVGPDKIDPRSPISAFSLVASGRPEGLLGQAESAFLEVKEKGYGFQNENQKHEYAMDLAALANTEKGALLIIGMKTSRNKAGQDVITSAAGCSVGSLSIESYNQIAKQRVVPPVEGMELHLLEHFGRHFMAILIPPQPEYLKPFLVKGGVTLEGRTNGASITIPTRIGDARWNMSAEAVHSLLVAARVALIKSE</sequence>
<accession>A0ABS0K7C7</accession>
<dbReference type="EMBL" id="JADOTY010000001">
    <property type="protein sequence ID" value="MBG6104522.1"/>
    <property type="molecule type" value="Genomic_DNA"/>
</dbReference>
<dbReference type="Gene3D" id="3.30.950.30">
    <property type="entry name" value="Schlafen, AAA domain"/>
    <property type="match status" value="1"/>
</dbReference>
<proteinExistence type="predicted"/>
<organism evidence="1 2">
    <name type="scientific">Micromonospora vinacea</name>
    <dbReference type="NCBI Taxonomy" id="709878"/>
    <lineage>
        <taxon>Bacteria</taxon>
        <taxon>Bacillati</taxon>
        <taxon>Actinomycetota</taxon>
        <taxon>Actinomycetes</taxon>
        <taxon>Micromonosporales</taxon>
        <taxon>Micromonosporaceae</taxon>
        <taxon>Micromonospora</taxon>
    </lineage>
</organism>